<organism evidence="1 2">
    <name type="scientific">Maribacter phage Molly_1</name>
    <dbReference type="NCBI Taxonomy" id="2745685"/>
    <lineage>
        <taxon>Viruses</taxon>
        <taxon>Duplodnaviria</taxon>
        <taxon>Heunggongvirae</taxon>
        <taxon>Uroviricota</taxon>
        <taxon>Caudoviricetes</taxon>
        <taxon>Molycolviridae</taxon>
        <taxon>Mollyvirus</taxon>
        <taxon>Mollyvirus molly</taxon>
    </lineage>
</organism>
<dbReference type="EMBL" id="MT732451">
    <property type="protein sequence ID" value="QQO97509.1"/>
    <property type="molecule type" value="Genomic_DNA"/>
</dbReference>
<keyword evidence="2" id="KW-1185">Reference proteome</keyword>
<proteinExistence type="predicted"/>
<accession>A0A8E4UYD0</accession>
<reference evidence="1" key="1">
    <citation type="submission" date="2020-07" db="EMBL/GenBank/DDBJ databases">
        <title>Highly diverse flavobacterial phages as mortality factor during North Sea spring blooms.</title>
        <authorList>
            <person name="Bartlau N."/>
            <person name="Wichels A."/>
            <person name="Krohne G."/>
            <person name="Adriaenssens E.M."/>
            <person name="Heins A."/>
            <person name="Fuchs B.M."/>
            <person name="Amann R."/>
            <person name="Moraru C."/>
        </authorList>
    </citation>
    <scope>NUCLEOTIDE SEQUENCE</scope>
</reference>
<gene>
    <name evidence="1" type="ORF">Molly1_28</name>
</gene>
<name>A0A8E4UYD0_9CAUD</name>
<sequence length="102" mass="11444">MKTIKARILELTLESCSAHLKRLKEINAPEILIEGSTLYLAELERGEIEIGGSVELLNEEYVSHEKLKGNGGKRFICFNGTVNYFPKAKFGKYITPVTKINS</sequence>
<dbReference type="Proteomes" id="UP000693768">
    <property type="component" value="Segment"/>
</dbReference>
<evidence type="ECO:0000313" key="2">
    <source>
        <dbReference type="Proteomes" id="UP000693768"/>
    </source>
</evidence>
<evidence type="ECO:0000313" key="1">
    <source>
        <dbReference type="EMBL" id="QQO97509.1"/>
    </source>
</evidence>
<protein>
    <submittedName>
        <fullName evidence="1">Uncharacterized protein</fullName>
    </submittedName>
</protein>